<evidence type="ECO:0000256" key="1">
    <source>
        <dbReference type="ARBA" id="ARBA00022603"/>
    </source>
</evidence>
<dbReference type="GO" id="GO:0032259">
    <property type="term" value="P:methylation"/>
    <property type="evidence" value="ECO:0007669"/>
    <property type="project" value="UniProtKB-KW"/>
</dbReference>
<dbReference type="Pfam" id="PF10017">
    <property type="entry name" value="Methyltransf_33"/>
    <property type="match status" value="1"/>
</dbReference>
<protein>
    <recommendedName>
        <fullName evidence="3">Histidine-specific methyltransferase SAM-dependent domain-containing protein</fullName>
    </recommendedName>
</protein>
<evidence type="ECO:0000313" key="5">
    <source>
        <dbReference type="Proteomes" id="UP001634394"/>
    </source>
</evidence>
<dbReference type="EMBL" id="JBJQND010000006">
    <property type="protein sequence ID" value="KAL3872583.1"/>
    <property type="molecule type" value="Genomic_DNA"/>
</dbReference>
<keyword evidence="5" id="KW-1185">Reference proteome</keyword>
<dbReference type="InterPro" id="IPR017804">
    <property type="entry name" value="MeTrfase_EgtD-like"/>
</dbReference>
<dbReference type="PANTHER" id="PTHR43397">
    <property type="entry name" value="ERGOTHIONEINE BIOSYNTHESIS PROTEIN 1"/>
    <property type="match status" value="1"/>
</dbReference>
<name>A0ABD3WH67_SINWO</name>
<sequence length="328" mass="37289">MEITDAVRQGLTSSPRYLPVWFRYDKTGSILNDKCLTDNKYYYFHKTELDIIQRYIDEMVCHVKFPCSLVDLGSGNSVKTRRFIDVLLKNQDILKYIPVDISEDFLLETSNALSEIYADCLTVQPIAGDYSIGIEEIGKLPDNKLICWFGGGNQNEPRTMQASRLLSLSRNISSDDRLLIAYDITQNEEEILNAYLDPTDICANLYLNALHRLNRDFQANFKIDNFKLEASFSRDLSVKGSSAVIMRVRSTCKHEVCIPGLNLTLLLEEGECINLFEGEGVSHKYTLDQIRSLAEDGQLHIEKIWTDGGNHVAYAMFSKCSNEKHADT</sequence>
<evidence type="ECO:0000256" key="2">
    <source>
        <dbReference type="ARBA" id="ARBA00022679"/>
    </source>
</evidence>
<evidence type="ECO:0000313" key="4">
    <source>
        <dbReference type="EMBL" id="KAL3872583.1"/>
    </source>
</evidence>
<reference evidence="4 5" key="1">
    <citation type="submission" date="2024-11" db="EMBL/GenBank/DDBJ databases">
        <title>Chromosome-level genome assembly of the freshwater bivalve Anodonta woodiana.</title>
        <authorList>
            <person name="Chen X."/>
        </authorList>
    </citation>
    <scope>NUCLEOTIDE SEQUENCE [LARGE SCALE GENOMIC DNA]</scope>
    <source>
        <strain evidence="4">MN2024</strain>
        <tissue evidence="4">Gills</tissue>
    </source>
</reference>
<dbReference type="AlphaFoldDB" id="A0ABD3WH67"/>
<dbReference type="GO" id="GO:0008168">
    <property type="term" value="F:methyltransferase activity"/>
    <property type="evidence" value="ECO:0007669"/>
    <property type="project" value="UniProtKB-KW"/>
</dbReference>
<feature type="domain" description="Histidine-specific methyltransferase SAM-dependent" evidence="3">
    <location>
        <begin position="4"/>
        <end position="317"/>
    </location>
</feature>
<accession>A0ABD3WH67</accession>
<keyword evidence="2" id="KW-0808">Transferase</keyword>
<dbReference type="PIRSF" id="PIRSF018005">
    <property type="entry name" value="UCP018005"/>
    <property type="match status" value="1"/>
</dbReference>
<dbReference type="InterPro" id="IPR051128">
    <property type="entry name" value="EgtD_Methyltrsf_superfamily"/>
</dbReference>
<organism evidence="4 5">
    <name type="scientific">Sinanodonta woodiana</name>
    <name type="common">Chinese pond mussel</name>
    <name type="synonym">Anodonta woodiana</name>
    <dbReference type="NCBI Taxonomy" id="1069815"/>
    <lineage>
        <taxon>Eukaryota</taxon>
        <taxon>Metazoa</taxon>
        <taxon>Spiralia</taxon>
        <taxon>Lophotrochozoa</taxon>
        <taxon>Mollusca</taxon>
        <taxon>Bivalvia</taxon>
        <taxon>Autobranchia</taxon>
        <taxon>Heteroconchia</taxon>
        <taxon>Palaeoheterodonta</taxon>
        <taxon>Unionida</taxon>
        <taxon>Unionoidea</taxon>
        <taxon>Unionidae</taxon>
        <taxon>Unioninae</taxon>
        <taxon>Sinanodonta</taxon>
    </lineage>
</organism>
<proteinExistence type="predicted"/>
<gene>
    <name evidence="4" type="ORF">ACJMK2_035798</name>
</gene>
<dbReference type="InterPro" id="IPR029063">
    <property type="entry name" value="SAM-dependent_MTases_sf"/>
</dbReference>
<dbReference type="Gene3D" id="3.40.50.150">
    <property type="entry name" value="Vaccinia Virus protein VP39"/>
    <property type="match status" value="1"/>
</dbReference>
<dbReference type="Proteomes" id="UP001634394">
    <property type="component" value="Unassembled WGS sequence"/>
</dbReference>
<comment type="caution">
    <text evidence="4">The sequence shown here is derived from an EMBL/GenBank/DDBJ whole genome shotgun (WGS) entry which is preliminary data.</text>
</comment>
<keyword evidence="1" id="KW-0489">Methyltransferase</keyword>
<dbReference type="InterPro" id="IPR019257">
    <property type="entry name" value="MeTrfase_dom"/>
</dbReference>
<dbReference type="PANTHER" id="PTHR43397:SF1">
    <property type="entry name" value="ERGOTHIONEINE BIOSYNTHESIS PROTEIN 1"/>
    <property type="match status" value="1"/>
</dbReference>
<evidence type="ECO:0000259" key="3">
    <source>
        <dbReference type="Pfam" id="PF10017"/>
    </source>
</evidence>